<protein>
    <submittedName>
        <fullName evidence="2">Formylglycine-generating enzyme required for sulfatase activity</fullName>
    </submittedName>
</protein>
<dbReference type="PANTHER" id="PTHR23150">
    <property type="entry name" value="SULFATASE MODIFYING FACTOR 1, 2"/>
    <property type="match status" value="1"/>
</dbReference>
<comment type="caution">
    <text evidence="2">The sequence shown here is derived from an EMBL/GenBank/DDBJ whole genome shotgun (WGS) entry which is preliminary data.</text>
</comment>
<proteinExistence type="predicted"/>
<dbReference type="InterPro" id="IPR005532">
    <property type="entry name" value="SUMF_dom"/>
</dbReference>
<name>A0A4R2M7M5_RUBGE</name>
<dbReference type="EMBL" id="SLXD01000017">
    <property type="protein sequence ID" value="TCO98385.1"/>
    <property type="molecule type" value="Genomic_DNA"/>
</dbReference>
<sequence length="398" mass="43290">MRPRAAALDDAQAMRVAGAELLSLALMDARNHTLRWLAAFEARDALARSDGGPAPQVLAARAGAWQDRWIARNVRRQCGEAADASALRLPPADAAIDAWLAGAAPAPTADTLRAWLAQTLDTTLELLGPAHADDAGLYVFRCALRHEDRLGEALAERAAALQLHAGGEPPLPWREPPAAAAHDPLWLPAQRLMLGSAPGGGAVPENERWAHEVLLPEFEIDARPVTWARYAEFAEDGGYDRRECWSEAGWAWLQAEGRRAPRHVEQLRGGVLVQRHGELRRAAPGQAALHVSRHEAEAWCRWAGRRLPTEPEWECAALQGAGRGFFWGEVFEWVAGSARAWPGCAAGASALDALPPQPAGVLRGASWMTRRRQVHPKARRFAPPQADTMFCGFRSCAA</sequence>
<dbReference type="GeneID" id="99683704"/>
<gene>
    <name evidence="2" type="ORF">EV684_11730</name>
</gene>
<dbReference type="AlphaFoldDB" id="A0A4R2M7M5"/>
<dbReference type="InterPro" id="IPR051043">
    <property type="entry name" value="Sulfatase_Mod_Factor_Kinase"/>
</dbReference>
<feature type="domain" description="Sulfatase-modifying factor enzyme-like" evidence="1">
    <location>
        <begin position="204"/>
        <end position="337"/>
    </location>
</feature>
<evidence type="ECO:0000313" key="3">
    <source>
        <dbReference type="Proteomes" id="UP000295106"/>
    </source>
</evidence>
<evidence type="ECO:0000259" key="1">
    <source>
        <dbReference type="Pfam" id="PF03781"/>
    </source>
</evidence>
<dbReference type="Proteomes" id="UP000295106">
    <property type="component" value="Unassembled WGS sequence"/>
</dbReference>
<dbReference type="Pfam" id="PF03781">
    <property type="entry name" value="FGE-sulfatase"/>
    <property type="match status" value="1"/>
</dbReference>
<evidence type="ECO:0000313" key="2">
    <source>
        <dbReference type="EMBL" id="TCO98385.1"/>
    </source>
</evidence>
<dbReference type="RefSeq" id="WP_243651253.1">
    <property type="nucleotide sequence ID" value="NZ_CP181386.1"/>
</dbReference>
<dbReference type="InterPro" id="IPR042095">
    <property type="entry name" value="SUMF_sf"/>
</dbReference>
<accession>A0A4R2M7M5</accession>
<dbReference type="InterPro" id="IPR016187">
    <property type="entry name" value="CTDL_fold"/>
</dbReference>
<dbReference type="Gene3D" id="3.90.1580.10">
    <property type="entry name" value="paralog of FGE (formylglycine-generating enzyme)"/>
    <property type="match status" value="1"/>
</dbReference>
<organism evidence="2 3">
    <name type="scientific">Rubrivivax gelatinosus</name>
    <name type="common">Rhodocyclus gelatinosus</name>
    <name type="synonym">Rhodopseudomonas gelatinosa</name>
    <dbReference type="NCBI Taxonomy" id="28068"/>
    <lineage>
        <taxon>Bacteria</taxon>
        <taxon>Pseudomonadati</taxon>
        <taxon>Pseudomonadota</taxon>
        <taxon>Betaproteobacteria</taxon>
        <taxon>Burkholderiales</taxon>
        <taxon>Sphaerotilaceae</taxon>
        <taxon>Rubrivivax</taxon>
    </lineage>
</organism>
<reference evidence="2 3" key="1">
    <citation type="submission" date="2019-03" db="EMBL/GenBank/DDBJ databases">
        <title>Genomic Encyclopedia of Type Strains, Phase IV (KMG-IV): sequencing the most valuable type-strain genomes for metagenomic binning, comparative biology and taxonomic classification.</title>
        <authorList>
            <person name="Goeker M."/>
        </authorList>
    </citation>
    <scope>NUCLEOTIDE SEQUENCE [LARGE SCALE GENOMIC DNA]</scope>
    <source>
        <strain evidence="2 3">DSM 1709</strain>
    </source>
</reference>
<dbReference type="SUPFAM" id="SSF56436">
    <property type="entry name" value="C-type lectin-like"/>
    <property type="match status" value="1"/>
</dbReference>